<name>X0YM01_9ZZZZ</name>
<dbReference type="AlphaFoldDB" id="X0YM01"/>
<protein>
    <recommendedName>
        <fullName evidence="2">Bulb-type lectin domain-containing protein</fullName>
    </recommendedName>
</protein>
<dbReference type="PANTHER" id="PTHR42754">
    <property type="entry name" value="ENDOGLUCANASE"/>
    <property type="match status" value="1"/>
</dbReference>
<organism evidence="1">
    <name type="scientific">marine sediment metagenome</name>
    <dbReference type="NCBI Taxonomy" id="412755"/>
    <lineage>
        <taxon>unclassified sequences</taxon>
        <taxon>metagenomes</taxon>
        <taxon>ecological metagenomes</taxon>
    </lineage>
</organism>
<dbReference type="SUPFAM" id="SSF69304">
    <property type="entry name" value="Tricorn protease N-terminal domain"/>
    <property type="match status" value="1"/>
</dbReference>
<dbReference type="NCBIfam" id="TIGR02608">
    <property type="entry name" value="delta_60_rpt"/>
    <property type="match status" value="3"/>
</dbReference>
<reference evidence="1" key="1">
    <citation type="journal article" date="2014" name="Front. Microbiol.">
        <title>High frequency of phylogenetically diverse reductive dehalogenase-homologous genes in deep subseafloor sedimentary metagenomes.</title>
        <authorList>
            <person name="Kawai M."/>
            <person name="Futagami T."/>
            <person name="Toyoda A."/>
            <person name="Takaki Y."/>
            <person name="Nishi S."/>
            <person name="Hori S."/>
            <person name="Arai W."/>
            <person name="Tsubouchi T."/>
            <person name="Morono Y."/>
            <person name="Uchiyama I."/>
            <person name="Ito T."/>
            <person name="Fujiyama A."/>
            <person name="Inagaki F."/>
            <person name="Takami H."/>
        </authorList>
    </citation>
    <scope>NUCLEOTIDE SEQUENCE</scope>
    <source>
        <strain evidence="1">Expedition CK06-06</strain>
    </source>
</reference>
<dbReference type="EMBL" id="BARS01051877">
    <property type="protein sequence ID" value="GAG49523.1"/>
    <property type="molecule type" value="Genomic_DNA"/>
</dbReference>
<accession>X0YM01</accession>
<gene>
    <name evidence="1" type="ORF">S01H1_77206</name>
</gene>
<evidence type="ECO:0000313" key="1">
    <source>
        <dbReference type="EMBL" id="GAG49523.1"/>
    </source>
</evidence>
<dbReference type="PANTHER" id="PTHR42754:SF1">
    <property type="entry name" value="LIPOPROTEIN"/>
    <property type="match status" value="1"/>
</dbReference>
<evidence type="ECO:0008006" key="2">
    <source>
        <dbReference type="Google" id="ProtNLM"/>
    </source>
</evidence>
<comment type="caution">
    <text evidence="1">The sequence shown here is derived from an EMBL/GenBank/DDBJ whole genome shotgun (WGS) entry which is preliminary data.</text>
</comment>
<dbReference type="InterPro" id="IPR013431">
    <property type="entry name" value="Delta_60_rpt"/>
</dbReference>
<dbReference type="Gene3D" id="2.80.10.50">
    <property type="match status" value="2"/>
</dbReference>
<proteinExistence type="predicted"/>
<sequence length="233" mass="25554">MLEFALQQTSDGGYIVAGYTGEYIWVLKLSSDGDIEWQRTYGGRDSDVANSIQQTSDGGYIVAGYTASFGAGHYDIWVLKLSSDGDIEWQRTYGGRDSDRSYSIQQTSDGGYIVAGYTDSFGARNIWVLKLSSDGDIEWQRIYGGRDSDKSYSIQQTSDGGYIVAGDTDSFGRGGNNIWVLKLSSDGDIEWQRTYGDGSFDIAYSIKQTSDGGYIVAGRTSSFGAGHYDIWVL</sequence>
<feature type="non-terminal residue" evidence="1">
    <location>
        <position position="233"/>
    </location>
</feature>